<evidence type="ECO:0000313" key="2">
    <source>
        <dbReference type="Proteomes" id="UP000638648"/>
    </source>
</evidence>
<gene>
    <name evidence="1" type="ORF">HEB94_006956</name>
</gene>
<comment type="caution">
    <text evidence="1">The sequence shown here is derived from an EMBL/GenBank/DDBJ whole genome shotgun (WGS) entry which is preliminary data.</text>
</comment>
<name>A0A927N4F0_9ACTN</name>
<dbReference type="EMBL" id="JADBEM010000001">
    <property type="protein sequence ID" value="MBE1610108.1"/>
    <property type="molecule type" value="Genomic_DNA"/>
</dbReference>
<organism evidence="1 2">
    <name type="scientific">Actinopolymorpha pittospori</name>
    <dbReference type="NCBI Taxonomy" id="648752"/>
    <lineage>
        <taxon>Bacteria</taxon>
        <taxon>Bacillati</taxon>
        <taxon>Actinomycetota</taxon>
        <taxon>Actinomycetes</taxon>
        <taxon>Propionibacteriales</taxon>
        <taxon>Actinopolymorphaceae</taxon>
        <taxon>Actinopolymorpha</taxon>
    </lineage>
</organism>
<evidence type="ECO:0000313" key="1">
    <source>
        <dbReference type="EMBL" id="MBE1610108.1"/>
    </source>
</evidence>
<keyword evidence="2" id="KW-1185">Reference proteome</keyword>
<proteinExistence type="predicted"/>
<protein>
    <submittedName>
        <fullName evidence="1">Uncharacterized protein</fullName>
    </submittedName>
</protein>
<dbReference type="Proteomes" id="UP000638648">
    <property type="component" value="Unassembled WGS sequence"/>
</dbReference>
<dbReference type="AlphaFoldDB" id="A0A927N4F0"/>
<accession>A0A927N4F0</accession>
<reference evidence="1" key="1">
    <citation type="submission" date="2020-10" db="EMBL/GenBank/DDBJ databases">
        <title>Sequencing the genomes of 1000 actinobacteria strains.</title>
        <authorList>
            <person name="Klenk H.-P."/>
        </authorList>
    </citation>
    <scope>NUCLEOTIDE SEQUENCE</scope>
    <source>
        <strain evidence="1">DSM 45354</strain>
    </source>
</reference>
<dbReference type="RefSeq" id="WP_192753529.1">
    <property type="nucleotide sequence ID" value="NZ_BAABJL010000131.1"/>
</dbReference>
<sequence length="138" mass="13683">MPDLELKGPLDLNGNLNLVPPDGGKVLVNGAEALVEGKAEGTAPVVAIPPPPSAPADSGTKVVVVSSLGKTVTVNNEALVTTGMVLQGNTWPGMVLPSTRNTGATVVNANVLPVNVVGDRVAIFPNGGSATIGKSGQG</sequence>